<dbReference type="GO" id="GO:0016614">
    <property type="term" value="F:oxidoreductase activity, acting on CH-OH group of donors"/>
    <property type="evidence" value="ECO:0007669"/>
    <property type="project" value="InterPro"/>
</dbReference>
<accession>A0AAP2G4S1</accession>
<name>A0AAP2G4S1_9RHOB</name>
<dbReference type="PIRSF" id="PIRSF000137">
    <property type="entry name" value="Alcohol_oxidase"/>
    <property type="match status" value="1"/>
</dbReference>
<dbReference type="Proteomes" id="UP001315686">
    <property type="component" value="Unassembled WGS sequence"/>
</dbReference>
<reference evidence="9 10" key="1">
    <citation type="journal article" date="2021" name="Arch. Microbiol.">
        <title>Harenicola maris gen. nov., sp. nov. isolated from the Sea of Japan shallow sediments.</title>
        <authorList>
            <person name="Romanenko L.A."/>
            <person name="Kurilenko V.V."/>
            <person name="Chernysheva N.Y."/>
            <person name="Tekutyeva L.A."/>
            <person name="Velansky P.V."/>
            <person name="Svetashev V.I."/>
            <person name="Isaeva M.P."/>
        </authorList>
    </citation>
    <scope>NUCLEOTIDE SEQUENCE [LARGE SCALE GENOMIC DNA]</scope>
    <source>
        <strain evidence="9 10">KMM 3653</strain>
    </source>
</reference>
<dbReference type="PROSITE" id="PS00623">
    <property type="entry name" value="GMC_OXRED_1"/>
    <property type="match status" value="1"/>
</dbReference>
<evidence type="ECO:0000256" key="4">
    <source>
        <dbReference type="ARBA" id="ARBA00022827"/>
    </source>
</evidence>
<evidence type="ECO:0000256" key="6">
    <source>
        <dbReference type="RuleBase" id="RU003968"/>
    </source>
</evidence>
<dbReference type="PROSITE" id="PS00624">
    <property type="entry name" value="GMC_OXRED_2"/>
    <property type="match status" value="1"/>
</dbReference>
<dbReference type="EMBL" id="JADQAZ010000002">
    <property type="protein sequence ID" value="MBT0958228.1"/>
    <property type="molecule type" value="Genomic_DNA"/>
</dbReference>
<sequence length="537" mass="58186">MLEFDYVIVGAGSAGCVLADRLTRCGRLKVLLIESGGSDARFWVKVPLGYAINVSNPAVNWGYQTARDPGLNARSISWPRGRLIGGSSSINAMAYLRGLAQDFDDWGAAGADGWDWATARAVFDRMETHSELTEQGRKKRGDGPVWVSDLTDQMAAFSQNFLMAAQDLGYAVIPDHNAPGSDGIGYYRSTVRHGLRWSSADAFLRPALKRPNLRVVRNAEVRHLLGEGRAVNGVLYDHKGKAQTATAHREVILCAGAINSPKLLQLSGIGPADLLQRHGIKVRHDLPQVGRGLQDHLALSYQFQSRTPTLNRTLGRRLGRLQAGVKYILTRKGPLAVPVNQVGGFVRSGEEDRLPTIQLYFNPVSYGVSAKGKTIVDRASGYQISAQPCRPTSRGTIEIASADPKAAPVIKPNSLSTAEDQRTAIEACNVLQRFAQSESLRAVTQQAKGPDPLAMDDAALLDDFRERASTVYHPTCTCRMGRTGAESVLDGRLRVHGVPGLRVVDASAFPNITSGNTNAPTMMLAMRAADLILEDAR</sequence>
<dbReference type="AlphaFoldDB" id="A0AAP2G4S1"/>
<dbReference type="PANTHER" id="PTHR11552:SF147">
    <property type="entry name" value="CHOLINE DEHYDROGENASE, MITOCHONDRIAL"/>
    <property type="match status" value="1"/>
</dbReference>
<dbReference type="InterPro" id="IPR012132">
    <property type="entry name" value="GMC_OxRdtase"/>
</dbReference>
<evidence type="ECO:0000256" key="3">
    <source>
        <dbReference type="ARBA" id="ARBA00022630"/>
    </source>
</evidence>
<feature type="binding site" evidence="5">
    <location>
        <position position="221"/>
    </location>
    <ligand>
        <name>FAD</name>
        <dbReference type="ChEBI" id="CHEBI:57692"/>
    </ligand>
</feature>
<evidence type="ECO:0000256" key="1">
    <source>
        <dbReference type="ARBA" id="ARBA00001974"/>
    </source>
</evidence>
<feature type="domain" description="Glucose-methanol-choline oxidoreductase N-terminal" evidence="8">
    <location>
        <begin position="256"/>
        <end position="270"/>
    </location>
</feature>
<evidence type="ECO:0000259" key="7">
    <source>
        <dbReference type="PROSITE" id="PS00623"/>
    </source>
</evidence>
<comment type="cofactor">
    <cofactor evidence="1 5">
        <name>FAD</name>
        <dbReference type="ChEBI" id="CHEBI:57692"/>
    </cofactor>
</comment>
<gene>
    <name evidence="9" type="ORF">IV417_12590</name>
</gene>
<dbReference type="Gene3D" id="3.50.50.60">
    <property type="entry name" value="FAD/NAD(P)-binding domain"/>
    <property type="match status" value="1"/>
</dbReference>
<dbReference type="GO" id="GO:0050660">
    <property type="term" value="F:flavin adenine dinucleotide binding"/>
    <property type="evidence" value="ECO:0007669"/>
    <property type="project" value="InterPro"/>
</dbReference>
<dbReference type="SUPFAM" id="SSF54373">
    <property type="entry name" value="FAD-linked reductases, C-terminal domain"/>
    <property type="match status" value="1"/>
</dbReference>
<evidence type="ECO:0000313" key="10">
    <source>
        <dbReference type="Proteomes" id="UP001315686"/>
    </source>
</evidence>
<dbReference type="Pfam" id="PF05199">
    <property type="entry name" value="GMC_oxred_C"/>
    <property type="match status" value="1"/>
</dbReference>
<proteinExistence type="inferred from homology"/>
<keyword evidence="3 6" id="KW-0285">Flavoprotein</keyword>
<evidence type="ECO:0000256" key="2">
    <source>
        <dbReference type="ARBA" id="ARBA00010790"/>
    </source>
</evidence>
<dbReference type="InterPro" id="IPR000172">
    <property type="entry name" value="GMC_OxRdtase_N"/>
</dbReference>
<dbReference type="PANTHER" id="PTHR11552">
    <property type="entry name" value="GLUCOSE-METHANOL-CHOLINE GMC OXIDOREDUCTASE"/>
    <property type="match status" value="1"/>
</dbReference>
<evidence type="ECO:0000259" key="8">
    <source>
        <dbReference type="PROSITE" id="PS00624"/>
    </source>
</evidence>
<feature type="domain" description="Glucose-methanol-choline oxidoreductase N-terminal" evidence="7">
    <location>
        <begin position="81"/>
        <end position="104"/>
    </location>
</feature>
<comment type="caution">
    <text evidence="9">The sequence shown here is derived from an EMBL/GenBank/DDBJ whole genome shotgun (WGS) entry which is preliminary data.</text>
</comment>
<evidence type="ECO:0000313" key="9">
    <source>
        <dbReference type="EMBL" id="MBT0958228.1"/>
    </source>
</evidence>
<dbReference type="InterPro" id="IPR007867">
    <property type="entry name" value="GMC_OxRtase_C"/>
</dbReference>
<dbReference type="SUPFAM" id="SSF51905">
    <property type="entry name" value="FAD/NAD(P)-binding domain"/>
    <property type="match status" value="1"/>
</dbReference>
<dbReference type="Gene3D" id="3.30.560.10">
    <property type="entry name" value="Glucose Oxidase, domain 3"/>
    <property type="match status" value="1"/>
</dbReference>
<keyword evidence="4 5" id="KW-0274">FAD</keyword>
<evidence type="ECO:0000256" key="5">
    <source>
        <dbReference type="PIRSR" id="PIRSR000137-2"/>
    </source>
</evidence>
<protein>
    <submittedName>
        <fullName evidence="9">GMC family oxidoreductase N-terminal domain-containing protein</fullName>
    </submittedName>
</protein>
<comment type="similarity">
    <text evidence="2 6">Belongs to the GMC oxidoreductase family.</text>
</comment>
<dbReference type="Pfam" id="PF00732">
    <property type="entry name" value="GMC_oxred_N"/>
    <property type="match status" value="1"/>
</dbReference>
<keyword evidence="10" id="KW-1185">Reference proteome</keyword>
<dbReference type="InterPro" id="IPR036188">
    <property type="entry name" value="FAD/NAD-bd_sf"/>
</dbReference>
<organism evidence="9 10">
    <name type="scientific">Harenicola maris</name>
    <dbReference type="NCBI Taxonomy" id="2841044"/>
    <lineage>
        <taxon>Bacteria</taxon>
        <taxon>Pseudomonadati</taxon>
        <taxon>Pseudomonadota</taxon>
        <taxon>Alphaproteobacteria</taxon>
        <taxon>Rhodobacterales</taxon>
        <taxon>Paracoccaceae</taxon>
        <taxon>Harenicola</taxon>
    </lineage>
</organism>